<comment type="pathway">
    <text evidence="3">Amino-acid biosynthesis; L-lysine biosynthesis via DAP pathway; LL-2,6-diaminopimelate from (S)-tetrahydrodipicolinate (succinylase route): step 3/3.</text>
</comment>
<dbReference type="SUPFAM" id="SSF53187">
    <property type="entry name" value="Zn-dependent exopeptidases"/>
    <property type="match status" value="1"/>
</dbReference>
<dbReference type="AlphaFoldDB" id="A0A212RDU2"/>
<evidence type="ECO:0000256" key="9">
    <source>
        <dbReference type="ARBA" id="ARBA00022833"/>
    </source>
</evidence>
<dbReference type="Gene3D" id="3.30.70.360">
    <property type="match status" value="1"/>
</dbReference>
<keyword evidence="7" id="KW-0479">Metal-binding</keyword>
<evidence type="ECO:0000256" key="1">
    <source>
        <dbReference type="ARBA" id="ARBA00001941"/>
    </source>
</evidence>
<keyword evidence="8" id="KW-0378">Hydrolase</keyword>
<dbReference type="EMBL" id="FYEH01000007">
    <property type="protein sequence ID" value="SNB70464.1"/>
    <property type="molecule type" value="Genomic_DNA"/>
</dbReference>
<evidence type="ECO:0000256" key="10">
    <source>
        <dbReference type="ARBA" id="ARBA00023285"/>
    </source>
</evidence>
<dbReference type="GO" id="GO:0046872">
    <property type="term" value="F:metal ion binding"/>
    <property type="evidence" value="ECO:0007669"/>
    <property type="project" value="UniProtKB-KW"/>
</dbReference>
<dbReference type="Pfam" id="PF07687">
    <property type="entry name" value="M20_dimer"/>
    <property type="match status" value="1"/>
</dbReference>
<feature type="domain" description="Peptidase M20 dimerisation" evidence="12">
    <location>
        <begin position="212"/>
        <end position="324"/>
    </location>
</feature>
<organism evidence="13 14">
    <name type="scientific">Arboricoccus pini</name>
    <dbReference type="NCBI Taxonomy" id="1963835"/>
    <lineage>
        <taxon>Bacteria</taxon>
        <taxon>Pseudomonadati</taxon>
        <taxon>Pseudomonadota</taxon>
        <taxon>Alphaproteobacteria</taxon>
        <taxon>Geminicoccales</taxon>
        <taxon>Geminicoccaceae</taxon>
        <taxon>Arboricoccus</taxon>
    </lineage>
</organism>
<dbReference type="RefSeq" id="WP_088561766.1">
    <property type="nucleotide sequence ID" value="NZ_FYEH01000007.1"/>
</dbReference>
<protein>
    <recommendedName>
        <fullName evidence="6">Probable succinyl-diaminopimelate desuccinylase</fullName>
        <ecNumber evidence="5">3.5.1.18</ecNumber>
    </recommendedName>
</protein>
<accession>A0A212RDU2</accession>
<evidence type="ECO:0000256" key="7">
    <source>
        <dbReference type="ARBA" id="ARBA00022723"/>
    </source>
</evidence>
<dbReference type="InterPro" id="IPR036264">
    <property type="entry name" value="Bact_exopeptidase_dim_dom"/>
</dbReference>
<evidence type="ECO:0000256" key="5">
    <source>
        <dbReference type="ARBA" id="ARBA00011921"/>
    </source>
</evidence>
<dbReference type="InterPro" id="IPR001261">
    <property type="entry name" value="ArgE/DapE_CS"/>
</dbReference>
<dbReference type="Proteomes" id="UP000197065">
    <property type="component" value="Unassembled WGS sequence"/>
</dbReference>
<dbReference type="PANTHER" id="PTHR43808">
    <property type="entry name" value="ACETYLORNITHINE DEACETYLASE"/>
    <property type="match status" value="1"/>
</dbReference>
<reference evidence="13 14" key="1">
    <citation type="submission" date="2017-06" db="EMBL/GenBank/DDBJ databases">
        <authorList>
            <person name="Kim H.J."/>
            <person name="Triplett B.A."/>
        </authorList>
    </citation>
    <scope>NUCLEOTIDE SEQUENCE [LARGE SCALE GENOMIC DNA]</scope>
    <source>
        <strain evidence="13 14">B29T1</strain>
    </source>
</reference>
<evidence type="ECO:0000256" key="2">
    <source>
        <dbReference type="ARBA" id="ARBA00001947"/>
    </source>
</evidence>
<evidence type="ECO:0000313" key="13">
    <source>
        <dbReference type="EMBL" id="SNB70464.1"/>
    </source>
</evidence>
<evidence type="ECO:0000256" key="3">
    <source>
        <dbReference type="ARBA" id="ARBA00005130"/>
    </source>
</evidence>
<comment type="similarity">
    <text evidence="4">Belongs to the peptidase M20A family.</text>
</comment>
<dbReference type="InterPro" id="IPR010182">
    <property type="entry name" value="ArgE/DapE"/>
</dbReference>
<keyword evidence="9" id="KW-0862">Zinc</keyword>
<dbReference type="PROSITE" id="PS00758">
    <property type="entry name" value="ARGE_DAPE_CPG2_1"/>
    <property type="match status" value="1"/>
</dbReference>
<proteinExistence type="inferred from homology"/>
<dbReference type="GO" id="GO:0009089">
    <property type="term" value="P:lysine biosynthetic process via diaminopimelate"/>
    <property type="evidence" value="ECO:0007669"/>
    <property type="project" value="UniProtKB-UniPathway"/>
</dbReference>
<dbReference type="NCBIfam" id="NF005306">
    <property type="entry name" value="PRK06837.1"/>
    <property type="match status" value="1"/>
</dbReference>
<dbReference type="Pfam" id="PF01546">
    <property type="entry name" value="Peptidase_M20"/>
    <property type="match status" value="1"/>
</dbReference>
<dbReference type="GO" id="GO:0009014">
    <property type="term" value="F:succinyl-diaminopimelate desuccinylase activity"/>
    <property type="evidence" value="ECO:0007669"/>
    <property type="project" value="UniProtKB-EC"/>
</dbReference>
<evidence type="ECO:0000256" key="11">
    <source>
        <dbReference type="ARBA" id="ARBA00051301"/>
    </source>
</evidence>
<comment type="cofactor">
    <cofactor evidence="2">
        <name>Zn(2+)</name>
        <dbReference type="ChEBI" id="CHEBI:29105"/>
    </cofactor>
</comment>
<gene>
    <name evidence="13" type="ORF">SAMN07250955_107208</name>
</gene>
<keyword evidence="10" id="KW-0170">Cobalt</keyword>
<dbReference type="PANTHER" id="PTHR43808:SF25">
    <property type="entry name" value="PEPTIDASE M20 DIMERISATION DOMAIN-CONTAINING PROTEIN"/>
    <property type="match status" value="1"/>
</dbReference>
<dbReference type="SUPFAM" id="SSF55031">
    <property type="entry name" value="Bacterial exopeptidase dimerisation domain"/>
    <property type="match status" value="1"/>
</dbReference>
<dbReference type="InterPro" id="IPR050072">
    <property type="entry name" value="Peptidase_M20A"/>
</dbReference>
<dbReference type="Gene3D" id="3.40.630.10">
    <property type="entry name" value="Zn peptidases"/>
    <property type="match status" value="1"/>
</dbReference>
<dbReference type="OrthoDB" id="9809784at2"/>
<name>A0A212RDU2_9PROT</name>
<evidence type="ECO:0000256" key="8">
    <source>
        <dbReference type="ARBA" id="ARBA00022801"/>
    </source>
</evidence>
<sequence length="434" mass="46729">MAATIALPETELRAAIKEAVAAGFERQLALTQELTRQASIRGHEKSAQDVMEGALRERGYAVDRWQLDPASILSHPGASPIDVSYAEASNVVGTLEPKGGAIGRSLLINGHVDVVPTGPLDMWAAPPFEPTIKDGWLEGRGAGDMKAGLVAALAAIDALGHAGYRPASRLHFASVVEEESTGNGALACHQRGYQGEAALIPEPTGEALVRANLGVVWFTVDVKGVPAHVHESRSGVNAIKAMRRVFRALDDIEVLWNASKRLDPWFRDHPHPISINVGKIEGGDWASSVPSWCRLHVRAGFYPSVAPEDALTEIGRAIEEAFRRDPALAKNPPTISCNGFHTRGYILQPGSEAETMLREVHETLNGEKLSAITFPAYLDARVMALYDKVPTLVYGPKARAIHGFDEAVDLASLERVTEAMALFIAGWCGLEPKG</sequence>
<dbReference type="UniPathway" id="UPA00034">
    <property type="reaction ID" value="UER00021"/>
</dbReference>
<dbReference type="InterPro" id="IPR011650">
    <property type="entry name" value="Peptidase_M20_dimer"/>
</dbReference>
<evidence type="ECO:0000256" key="4">
    <source>
        <dbReference type="ARBA" id="ARBA00006247"/>
    </source>
</evidence>
<dbReference type="EC" id="3.5.1.18" evidence="5"/>
<comment type="cofactor">
    <cofactor evidence="1">
        <name>Co(2+)</name>
        <dbReference type="ChEBI" id="CHEBI:48828"/>
    </cofactor>
</comment>
<keyword evidence="14" id="KW-1185">Reference proteome</keyword>
<comment type="catalytic activity">
    <reaction evidence="11">
        <text>N-succinyl-(2S,6S)-2,6-diaminopimelate + H2O = (2S,6S)-2,6-diaminopimelate + succinate</text>
        <dbReference type="Rhea" id="RHEA:22608"/>
        <dbReference type="ChEBI" id="CHEBI:15377"/>
        <dbReference type="ChEBI" id="CHEBI:30031"/>
        <dbReference type="ChEBI" id="CHEBI:57609"/>
        <dbReference type="ChEBI" id="CHEBI:58087"/>
        <dbReference type="EC" id="3.5.1.18"/>
    </reaction>
</comment>
<dbReference type="CDD" id="cd03895">
    <property type="entry name" value="M20_ArgE_DapE-like"/>
    <property type="match status" value="1"/>
</dbReference>
<evidence type="ECO:0000313" key="14">
    <source>
        <dbReference type="Proteomes" id="UP000197065"/>
    </source>
</evidence>
<evidence type="ECO:0000259" key="12">
    <source>
        <dbReference type="Pfam" id="PF07687"/>
    </source>
</evidence>
<dbReference type="NCBIfam" id="TIGR01910">
    <property type="entry name" value="DapE-ArgE"/>
    <property type="match status" value="1"/>
</dbReference>
<dbReference type="InterPro" id="IPR002933">
    <property type="entry name" value="Peptidase_M20"/>
</dbReference>
<dbReference type="InterPro" id="IPR033687">
    <property type="entry name" value="YodQ-like"/>
</dbReference>
<evidence type="ECO:0000256" key="6">
    <source>
        <dbReference type="ARBA" id="ARBA00016853"/>
    </source>
</evidence>